<dbReference type="SUPFAM" id="SSF52518">
    <property type="entry name" value="Thiamin diphosphate-binding fold (THDP-binding)"/>
    <property type="match status" value="2"/>
</dbReference>
<sequence length="587" mass="64145">MSSVTAGQALAKVLERWGVDHVYGIPADSINNVVEGLWKEREGIRFIQVRHEEAGALAAAADAKLNGTIGVAFASAGPGSVHMLNGLYDAKMDNVPVLALVGQVTTRFQNTHFFQELSEIPMFADVAVYNRQVSNAEQIPAVIEDAIKAAYTKRGVAVVILPEDLTGTTIEYSETRTPVTSRAQVSYMLDQHELDRASEAIFKAERPVLWIGQGMKGKGESVMKFAEHFHMPVISTAPGTGVVPQLWPNYMGTRGRLGDKPAFEASQLADLILFAGTNYPFGRFMPRDKTIIQVNTNPSDIGNQLEASIAFVADGAQVLDELVKRSGNDVAQVSLKAQSFEKAAQLNRQNWLRWLDKLADDDSHGLAAESVIREIGRNASDRAIFSLDVGNNTAWSLRQLPFEQDQRFTMSPWYGTMGYAVPAGLSAAVSHPDRDVWTISGDGGFAMVNQEILTEVRYKLPVVNVVLENKAFGFIRHEQIKGKLGLYGTDLEGADWAGMARSFGAIGLTATDNASLKAAFVKIREYKDAGDARPIVLDAKLPYIDPIDTSFIPLDEKKFGVGAADGFRKLYNLDDEPSLAEIMDDEA</sequence>
<dbReference type="CDD" id="cd07039">
    <property type="entry name" value="TPP_PYR_POX"/>
    <property type="match status" value="1"/>
</dbReference>
<dbReference type="SUPFAM" id="SSF52467">
    <property type="entry name" value="DHS-like NAD/FAD-binding domain"/>
    <property type="match status" value="1"/>
</dbReference>
<dbReference type="EMBL" id="CP129674">
    <property type="protein sequence ID" value="XDS45148.1"/>
    <property type="molecule type" value="Genomic_DNA"/>
</dbReference>
<accession>A0AB39U8J1</accession>
<keyword evidence="2 3" id="KW-0786">Thiamine pyrophosphate</keyword>
<dbReference type="PANTHER" id="PTHR42981">
    <property type="entry name" value="PYRUVATE DEHYDROGENASE [UBIQUINONE]"/>
    <property type="match status" value="1"/>
</dbReference>
<dbReference type="InterPro" id="IPR000399">
    <property type="entry name" value="TPP-bd_CS"/>
</dbReference>
<dbReference type="Pfam" id="PF00205">
    <property type="entry name" value="TPP_enzyme_M"/>
    <property type="match status" value="1"/>
</dbReference>
<dbReference type="Pfam" id="PF02775">
    <property type="entry name" value="TPP_enzyme_C"/>
    <property type="match status" value="1"/>
</dbReference>
<dbReference type="Gene3D" id="3.40.50.1220">
    <property type="entry name" value="TPP-binding domain"/>
    <property type="match status" value="1"/>
</dbReference>
<dbReference type="GO" id="GO:0000287">
    <property type="term" value="F:magnesium ion binding"/>
    <property type="evidence" value="ECO:0007669"/>
    <property type="project" value="InterPro"/>
</dbReference>
<feature type="domain" description="Thiamine pyrophosphate enzyme N-terminal TPP-binding" evidence="6">
    <location>
        <begin position="5"/>
        <end position="119"/>
    </location>
</feature>
<dbReference type="RefSeq" id="WP_369344685.1">
    <property type="nucleotide sequence ID" value="NZ_CP129674.1"/>
</dbReference>
<evidence type="ECO:0000256" key="2">
    <source>
        <dbReference type="ARBA" id="ARBA00023052"/>
    </source>
</evidence>
<evidence type="ECO:0000256" key="3">
    <source>
        <dbReference type="RuleBase" id="RU362132"/>
    </source>
</evidence>
<organism evidence="7">
    <name type="scientific">Bifidobacterium aquikefiricola</name>
    <dbReference type="NCBI Taxonomy" id="3059038"/>
    <lineage>
        <taxon>Bacteria</taxon>
        <taxon>Bacillati</taxon>
        <taxon>Actinomycetota</taxon>
        <taxon>Actinomycetes</taxon>
        <taxon>Bifidobacteriales</taxon>
        <taxon>Bifidobacteriaceae</taxon>
        <taxon>Bifidobacterium</taxon>
    </lineage>
</organism>
<dbReference type="GO" id="GO:0003824">
    <property type="term" value="F:catalytic activity"/>
    <property type="evidence" value="ECO:0007669"/>
    <property type="project" value="InterPro"/>
</dbReference>
<evidence type="ECO:0000313" key="7">
    <source>
        <dbReference type="EMBL" id="XDS45148.1"/>
    </source>
</evidence>
<dbReference type="AlphaFoldDB" id="A0AB39U8J1"/>
<evidence type="ECO:0000259" key="4">
    <source>
        <dbReference type="Pfam" id="PF00205"/>
    </source>
</evidence>
<feature type="domain" description="Thiamine pyrophosphate enzyme central" evidence="4">
    <location>
        <begin position="194"/>
        <end position="322"/>
    </location>
</feature>
<feature type="domain" description="Thiamine pyrophosphate enzyme TPP-binding" evidence="5">
    <location>
        <begin position="388"/>
        <end position="526"/>
    </location>
</feature>
<proteinExistence type="inferred from homology"/>
<dbReference type="GO" id="GO:0030976">
    <property type="term" value="F:thiamine pyrophosphate binding"/>
    <property type="evidence" value="ECO:0007669"/>
    <property type="project" value="InterPro"/>
</dbReference>
<evidence type="ECO:0000259" key="5">
    <source>
        <dbReference type="Pfam" id="PF02775"/>
    </source>
</evidence>
<dbReference type="InterPro" id="IPR047211">
    <property type="entry name" value="POXB-like"/>
</dbReference>
<dbReference type="KEGG" id="baqk:QN215_03230"/>
<gene>
    <name evidence="7" type="ORF">QN215_03230</name>
</gene>
<evidence type="ECO:0000256" key="1">
    <source>
        <dbReference type="ARBA" id="ARBA00007812"/>
    </source>
</evidence>
<dbReference type="InterPro" id="IPR011766">
    <property type="entry name" value="TPP_enzyme_TPP-bd"/>
</dbReference>
<comment type="similarity">
    <text evidence="1 3">Belongs to the TPP enzyme family.</text>
</comment>
<dbReference type="Pfam" id="PF02776">
    <property type="entry name" value="TPP_enzyme_N"/>
    <property type="match status" value="1"/>
</dbReference>
<dbReference type="Gene3D" id="3.40.50.970">
    <property type="match status" value="2"/>
</dbReference>
<dbReference type="PROSITE" id="PS00187">
    <property type="entry name" value="TPP_ENZYMES"/>
    <property type="match status" value="1"/>
</dbReference>
<dbReference type="InterPro" id="IPR047210">
    <property type="entry name" value="TPP_PYR_POXB-like"/>
</dbReference>
<protein>
    <submittedName>
        <fullName evidence="7">Thiamine pyrophosphate-binding protein</fullName>
    </submittedName>
</protein>
<dbReference type="InterPro" id="IPR012000">
    <property type="entry name" value="Thiamin_PyroP_enz_cen_dom"/>
</dbReference>
<dbReference type="InterPro" id="IPR029061">
    <property type="entry name" value="THDP-binding"/>
</dbReference>
<dbReference type="PANTHER" id="PTHR42981:SF2">
    <property type="entry name" value="PYRUVATE DEHYDROGENASE [UBIQUINONE]"/>
    <property type="match status" value="1"/>
</dbReference>
<reference evidence="7" key="1">
    <citation type="submission" date="2023-07" db="EMBL/GenBank/DDBJ databases">
        <title>Bifidobacterium aquikefiriaerophilum sp. nov. and Bifidobacterium eccum sp. nov., isolated from water kefir.</title>
        <authorList>
            <person name="Breselge S."/>
            <person name="Bellassi P."/>
            <person name="Barcenilla C."/>
            <person name="Alvarez-Ordonez A."/>
            <person name="Morelli L."/>
            <person name="Cotter P.D."/>
        </authorList>
    </citation>
    <scope>NUCLEOTIDE SEQUENCE</scope>
    <source>
        <strain evidence="7">WK041_4_12</strain>
    </source>
</reference>
<name>A0AB39U8J1_9BIFI</name>
<dbReference type="InterPro" id="IPR029035">
    <property type="entry name" value="DHS-like_NAD/FAD-binding_dom"/>
</dbReference>
<dbReference type="InterPro" id="IPR012001">
    <property type="entry name" value="Thiamin_PyroP_enz_TPP-bd_dom"/>
</dbReference>
<evidence type="ECO:0000259" key="6">
    <source>
        <dbReference type="Pfam" id="PF02776"/>
    </source>
</evidence>